<dbReference type="GO" id="GO:0016020">
    <property type="term" value="C:membrane"/>
    <property type="evidence" value="ECO:0007669"/>
    <property type="project" value="UniProtKB-SubCell"/>
</dbReference>
<evidence type="ECO:0000256" key="6">
    <source>
        <dbReference type="ARBA" id="ARBA00023002"/>
    </source>
</evidence>
<keyword evidence="9" id="KW-0472">Membrane</keyword>
<evidence type="ECO:0000256" key="10">
    <source>
        <dbReference type="PIRSR" id="PIRSR602401-1"/>
    </source>
</evidence>
<keyword evidence="4 10" id="KW-0479">Metal-binding</keyword>
<evidence type="ECO:0000313" key="12">
    <source>
        <dbReference type="Proteomes" id="UP000189703"/>
    </source>
</evidence>
<evidence type="ECO:0000256" key="5">
    <source>
        <dbReference type="ARBA" id="ARBA00022989"/>
    </source>
</evidence>
<dbReference type="Gene3D" id="1.10.630.10">
    <property type="entry name" value="Cytochrome P450"/>
    <property type="match status" value="1"/>
</dbReference>
<accession>A0A1U8B7D4</accession>
<comment type="subcellular location">
    <subcellularLocation>
        <location evidence="1">Membrane</location>
        <topology evidence="1">Single-pass membrane protein</topology>
    </subcellularLocation>
</comment>
<proteinExistence type="inferred from homology"/>
<keyword evidence="3" id="KW-0812">Transmembrane</keyword>
<dbReference type="PRINTS" id="PR00463">
    <property type="entry name" value="EP450I"/>
</dbReference>
<dbReference type="KEGG" id="nnu:104611544"/>
<keyword evidence="5" id="KW-1133">Transmembrane helix</keyword>
<dbReference type="OMA" id="NHTITRA"/>
<evidence type="ECO:0000256" key="1">
    <source>
        <dbReference type="ARBA" id="ARBA00004167"/>
    </source>
</evidence>
<dbReference type="CDD" id="cd11075">
    <property type="entry name" value="CYP77_89"/>
    <property type="match status" value="1"/>
</dbReference>
<dbReference type="FunFam" id="1.10.630.10:FF:000012">
    <property type="entry name" value="Cytochrome P450 family protein"/>
    <property type="match status" value="1"/>
</dbReference>
<dbReference type="GO" id="GO:0004497">
    <property type="term" value="F:monooxygenase activity"/>
    <property type="evidence" value="ECO:0007669"/>
    <property type="project" value="UniProtKB-KW"/>
</dbReference>
<dbReference type="InterPro" id="IPR051103">
    <property type="entry name" value="Plant_metabolite_P450s"/>
</dbReference>
<dbReference type="PRINTS" id="PR00385">
    <property type="entry name" value="P450"/>
</dbReference>
<dbReference type="InterPro" id="IPR002401">
    <property type="entry name" value="Cyt_P450_E_grp-I"/>
</dbReference>
<evidence type="ECO:0000256" key="4">
    <source>
        <dbReference type="ARBA" id="ARBA00022723"/>
    </source>
</evidence>
<keyword evidence="7 10" id="KW-0408">Iron</keyword>
<evidence type="ECO:0000256" key="9">
    <source>
        <dbReference type="ARBA" id="ARBA00023136"/>
    </source>
</evidence>
<dbReference type="OrthoDB" id="1055148at2759"/>
<protein>
    <submittedName>
        <fullName evidence="13">Cytochrome P450 89A2-like</fullName>
    </submittedName>
</protein>
<dbReference type="GO" id="GO:0020037">
    <property type="term" value="F:heme binding"/>
    <property type="evidence" value="ECO:0007669"/>
    <property type="project" value="InterPro"/>
</dbReference>
<evidence type="ECO:0000256" key="3">
    <source>
        <dbReference type="ARBA" id="ARBA00022692"/>
    </source>
</evidence>
<evidence type="ECO:0000313" key="13">
    <source>
        <dbReference type="RefSeq" id="XP_010276939.1"/>
    </source>
</evidence>
<name>A0A1U8B7D4_NELNU</name>
<dbReference type="SUPFAM" id="SSF48264">
    <property type="entry name" value="Cytochrome P450"/>
    <property type="match status" value="1"/>
</dbReference>
<evidence type="ECO:0000256" key="2">
    <source>
        <dbReference type="ARBA" id="ARBA00022617"/>
    </source>
</evidence>
<keyword evidence="2 10" id="KW-0349">Heme</keyword>
<feature type="binding site" description="axial binding residue" evidence="10">
    <location>
        <position position="454"/>
    </location>
    <ligand>
        <name>heme</name>
        <dbReference type="ChEBI" id="CHEBI:30413"/>
    </ligand>
    <ligandPart>
        <name>Fe</name>
        <dbReference type="ChEBI" id="CHEBI:18248"/>
    </ligandPart>
</feature>
<dbReference type="AlphaFoldDB" id="A0A1U8B7D4"/>
<dbReference type="PANTHER" id="PTHR24298:SF800">
    <property type="entry name" value="CYTOCHROME P450 89A2-RELATED"/>
    <property type="match status" value="1"/>
</dbReference>
<dbReference type="InterPro" id="IPR017972">
    <property type="entry name" value="Cyt_P450_CS"/>
</dbReference>
<evidence type="ECO:0000256" key="11">
    <source>
        <dbReference type="RuleBase" id="RU000461"/>
    </source>
</evidence>
<comment type="cofactor">
    <cofactor evidence="10">
        <name>heme</name>
        <dbReference type="ChEBI" id="CHEBI:30413"/>
    </cofactor>
</comment>
<dbReference type="GO" id="GO:0005506">
    <property type="term" value="F:iron ion binding"/>
    <property type="evidence" value="ECO:0007669"/>
    <property type="project" value="InterPro"/>
</dbReference>
<dbReference type="GeneID" id="104611544"/>
<dbReference type="GO" id="GO:0016705">
    <property type="term" value="F:oxidoreductase activity, acting on paired donors, with incorporation or reduction of molecular oxygen"/>
    <property type="evidence" value="ECO:0007669"/>
    <property type="project" value="InterPro"/>
</dbReference>
<keyword evidence="12" id="KW-1185">Reference proteome</keyword>
<dbReference type="Pfam" id="PF00067">
    <property type="entry name" value="p450"/>
    <property type="match status" value="1"/>
</dbReference>
<gene>
    <name evidence="13" type="primary">LOC104611544</name>
</gene>
<sequence length="510" mass="58461">MEVWFVVLASLCICAALKFLLELLSLSSNKPRKLPPGPFSVPVISNFLWIRKPSSEIECILRHLRTKYGSIIRLNIGFRPAIFITTHELAHKALIQHGAIFADRPPALGPNRLISSNQHNISSAAYGPLWRLFRRNLTSEILHPSRIKSYSHARKWVLDILINRLREQAISGEPVCAVDHFQFAMFCLLVLMCFGEKLDEKVIRDVETVQRKLLTSFNGLNILVFLPKLGKIIFRKKWNEFYEMRRSQESVLFPLIRARREQEKKQSEEGKSTEMVVCYVDTLLNLRLPDGRKLTEEEIMSLCSEFLNAGTDTTFTALQWIMANLVKHPHIQEKLVSEIEGVVGSGEEIKEEDLQKMPYLKAVVLEGLRRHPPGHFVLPHAVTEDITLDGYLVPENATVNFMVAEMGWDPKVWEDPMEFMPERFLPRGNGGEEFDITGTREIKMMPFGAGRRICPAAAMALLHLQYFVANLVREFEWTVSDGDEVDLSEKLEFTIVMKNPLRARISPRRV</sequence>
<dbReference type="eggNOG" id="KOG0156">
    <property type="taxonomic scope" value="Eukaryota"/>
</dbReference>
<reference evidence="13" key="1">
    <citation type="submission" date="2025-08" db="UniProtKB">
        <authorList>
            <consortium name="RefSeq"/>
        </authorList>
    </citation>
    <scope>IDENTIFICATION</scope>
</reference>
<keyword evidence="6 11" id="KW-0560">Oxidoreductase</keyword>
<dbReference type="InParanoid" id="A0A1U8B7D4"/>
<evidence type="ECO:0000256" key="8">
    <source>
        <dbReference type="ARBA" id="ARBA00023033"/>
    </source>
</evidence>
<dbReference type="RefSeq" id="XP_010276939.1">
    <property type="nucleotide sequence ID" value="XM_010278637.2"/>
</dbReference>
<dbReference type="Proteomes" id="UP000189703">
    <property type="component" value="Unplaced"/>
</dbReference>
<dbReference type="InterPro" id="IPR001128">
    <property type="entry name" value="Cyt_P450"/>
</dbReference>
<dbReference type="InterPro" id="IPR036396">
    <property type="entry name" value="Cyt_P450_sf"/>
</dbReference>
<keyword evidence="8 11" id="KW-0503">Monooxygenase</keyword>
<organism evidence="12 13">
    <name type="scientific">Nelumbo nucifera</name>
    <name type="common">Sacred lotus</name>
    <dbReference type="NCBI Taxonomy" id="4432"/>
    <lineage>
        <taxon>Eukaryota</taxon>
        <taxon>Viridiplantae</taxon>
        <taxon>Streptophyta</taxon>
        <taxon>Embryophyta</taxon>
        <taxon>Tracheophyta</taxon>
        <taxon>Spermatophyta</taxon>
        <taxon>Magnoliopsida</taxon>
        <taxon>Proteales</taxon>
        <taxon>Nelumbonaceae</taxon>
        <taxon>Nelumbo</taxon>
    </lineage>
</organism>
<dbReference type="PANTHER" id="PTHR24298">
    <property type="entry name" value="FLAVONOID 3'-MONOOXYGENASE-RELATED"/>
    <property type="match status" value="1"/>
</dbReference>
<comment type="similarity">
    <text evidence="11">Belongs to the cytochrome P450 family.</text>
</comment>
<evidence type="ECO:0000256" key="7">
    <source>
        <dbReference type="ARBA" id="ARBA00023004"/>
    </source>
</evidence>
<dbReference type="FunCoup" id="A0A1U8B7D4">
    <property type="interactions" value="143"/>
</dbReference>
<dbReference type="PROSITE" id="PS00086">
    <property type="entry name" value="CYTOCHROME_P450"/>
    <property type="match status" value="1"/>
</dbReference>